<keyword evidence="6" id="KW-1185">Reference proteome</keyword>
<dbReference type="SUPFAM" id="SSF48403">
    <property type="entry name" value="Ankyrin repeat"/>
    <property type="match status" value="1"/>
</dbReference>
<dbReference type="EMBL" id="CDSF01000097">
    <property type="protein sequence ID" value="CEP00083.1"/>
    <property type="molecule type" value="Genomic_DNA"/>
</dbReference>
<reference evidence="5 7" key="2">
    <citation type="submission" date="2018-03" db="EMBL/GenBank/DDBJ databases">
        <authorList>
            <person name="Fogelqvist J."/>
        </authorList>
    </citation>
    <scope>NUCLEOTIDE SEQUENCE [LARGE SCALE GENOMIC DNA]</scope>
</reference>
<dbReference type="Pfam" id="PF12796">
    <property type="entry name" value="Ank_2"/>
    <property type="match status" value="1"/>
</dbReference>
<dbReference type="STRING" id="37360.A0A0G4IXK7"/>
<geneLocation type="mitochondrion" evidence="5"/>
<evidence type="ECO:0000256" key="3">
    <source>
        <dbReference type="PROSITE-ProRule" id="PRU00023"/>
    </source>
</evidence>
<keyword evidence="5" id="KW-0496">Mitochondrion</keyword>
<feature type="repeat" description="ANK" evidence="3">
    <location>
        <begin position="318"/>
        <end position="350"/>
    </location>
</feature>
<dbReference type="PROSITE" id="PS50297">
    <property type="entry name" value="ANK_REP_REGION"/>
    <property type="match status" value="3"/>
</dbReference>
<reference evidence="4 6" key="1">
    <citation type="submission" date="2015-02" db="EMBL/GenBank/DDBJ databases">
        <authorList>
            <person name="Chooi Y.-H."/>
        </authorList>
    </citation>
    <scope>NUCLEOTIDE SEQUENCE [LARGE SCALE GENOMIC DNA]</scope>
    <source>
        <strain evidence="4">E3</strain>
    </source>
</reference>
<accession>A0A0G4IXK7</accession>
<dbReference type="EMBL" id="OVEO01000013">
    <property type="protein sequence ID" value="SPR00206.1"/>
    <property type="molecule type" value="Genomic_DNA"/>
</dbReference>
<dbReference type="Proteomes" id="UP000039324">
    <property type="component" value="Unassembled WGS sequence"/>
</dbReference>
<dbReference type="OMA" id="HIVAMLE"/>
<evidence type="ECO:0000256" key="2">
    <source>
        <dbReference type="ARBA" id="ARBA00023043"/>
    </source>
</evidence>
<proteinExistence type="predicted"/>
<sequence>MSPGSPASCGAVPPVILILTVMVLSTGVSDAVLRMSTVDHNGDVHYEDVVDVESAKSLSRVIHDILDEFPPNTDEVDVYIPLPYYVTHDEVALIKDFIEYPRDATVSWVQARLTTPEPDALCRLLTAADHLAMPSLMETILSSCTIWTWSHIVAMLEMLAPDLLEFVMTNSDAYYHQQMEIAKQVLSFDKGVGGDVNLINEETYAQVDYNVFQSCVDVNILQYAILVGEKELVRILTRVPGIDVNVLSWRVHYTSPLMMAIERGSADVVRMLLEVPGIELNAGDEYGQTALYAVRHNRVDIAELLVQFGINVDIADGFSESPLHVAARRNSVDMAKLLVAAGIDVNVLNARTGQSPLHAAAEHNSVDVAKWLVKAGIDVTILDGSGQSPLHEAAKCKNSEDMVKYLVALDGIKVNLPDKDGNTPRVLAEIFGNDVVADYLRVVELANGPGTSTDAHDAGTADNAIQAQRHTDQRGRGFRRVLRKLTGLRLQ</sequence>
<dbReference type="InterPro" id="IPR036770">
    <property type="entry name" value="Ankyrin_rpt-contain_sf"/>
</dbReference>
<name>A0A0G4IXK7_PLABS</name>
<dbReference type="Pfam" id="PF13857">
    <property type="entry name" value="Ank_5"/>
    <property type="match status" value="1"/>
</dbReference>
<feature type="repeat" description="ANK" evidence="3">
    <location>
        <begin position="385"/>
        <end position="407"/>
    </location>
</feature>
<dbReference type="PROSITE" id="PS50088">
    <property type="entry name" value="ANK_REPEAT"/>
    <property type="match status" value="3"/>
</dbReference>
<evidence type="ECO:0000313" key="7">
    <source>
        <dbReference type="Proteomes" id="UP000290189"/>
    </source>
</evidence>
<feature type="repeat" description="ANK" evidence="3">
    <location>
        <begin position="352"/>
        <end position="384"/>
    </location>
</feature>
<dbReference type="Proteomes" id="UP000290189">
    <property type="component" value="Unassembled WGS sequence"/>
</dbReference>
<evidence type="ECO:0000313" key="5">
    <source>
        <dbReference type="EMBL" id="SPR00206.1"/>
    </source>
</evidence>
<dbReference type="PANTHER" id="PTHR24198">
    <property type="entry name" value="ANKYRIN REPEAT AND PROTEIN KINASE DOMAIN-CONTAINING PROTEIN"/>
    <property type="match status" value="1"/>
</dbReference>
<evidence type="ECO:0000313" key="4">
    <source>
        <dbReference type="EMBL" id="CEP00083.1"/>
    </source>
</evidence>
<keyword evidence="1" id="KW-0677">Repeat</keyword>
<organism evidence="4 6">
    <name type="scientific">Plasmodiophora brassicae</name>
    <name type="common">Clubroot disease agent</name>
    <dbReference type="NCBI Taxonomy" id="37360"/>
    <lineage>
        <taxon>Eukaryota</taxon>
        <taxon>Sar</taxon>
        <taxon>Rhizaria</taxon>
        <taxon>Endomyxa</taxon>
        <taxon>Phytomyxea</taxon>
        <taxon>Plasmodiophorida</taxon>
        <taxon>Plasmodiophoridae</taxon>
        <taxon>Plasmodiophora</taxon>
    </lineage>
</organism>
<keyword evidence="2 3" id="KW-0040">ANK repeat</keyword>
<dbReference type="Pfam" id="PF00023">
    <property type="entry name" value="Ank"/>
    <property type="match status" value="1"/>
</dbReference>
<gene>
    <name evidence="4" type="ORF">PBRA_007817</name>
    <name evidence="5" type="ORF">PLBR_LOCUS7421</name>
</gene>
<evidence type="ECO:0000256" key="1">
    <source>
        <dbReference type="ARBA" id="ARBA00022737"/>
    </source>
</evidence>
<dbReference type="SMART" id="SM00248">
    <property type="entry name" value="ANK"/>
    <property type="match status" value="6"/>
</dbReference>
<evidence type="ECO:0000313" key="6">
    <source>
        <dbReference type="Proteomes" id="UP000039324"/>
    </source>
</evidence>
<dbReference type="InterPro" id="IPR002110">
    <property type="entry name" value="Ankyrin_rpt"/>
</dbReference>
<dbReference type="PANTHER" id="PTHR24198:SF165">
    <property type="entry name" value="ANKYRIN REPEAT-CONTAINING PROTEIN-RELATED"/>
    <property type="match status" value="1"/>
</dbReference>
<protein>
    <submittedName>
        <fullName evidence="4">Uncharacterized protein</fullName>
    </submittedName>
</protein>
<dbReference type="AlphaFoldDB" id="A0A0G4IXK7"/>
<dbReference type="Gene3D" id="1.25.40.20">
    <property type="entry name" value="Ankyrin repeat-containing domain"/>
    <property type="match status" value="2"/>
</dbReference>
<dbReference type="OrthoDB" id="426293at2759"/>